<gene>
    <name evidence="1" type="ORF">J2Z22_003112</name>
</gene>
<organism evidence="1 2">
    <name type="scientific">Paenibacillus forsythiae</name>
    <dbReference type="NCBI Taxonomy" id="365616"/>
    <lineage>
        <taxon>Bacteria</taxon>
        <taxon>Bacillati</taxon>
        <taxon>Bacillota</taxon>
        <taxon>Bacilli</taxon>
        <taxon>Bacillales</taxon>
        <taxon>Paenibacillaceae</taxon>
        <taxon>Paenibacillus</taxon>
    </lineage>
</organism>
<evidence type="ECO:0000313" key="2">
    <source>
        <dbReference type="Proteomes" id="UP001248709"/>
    </source>
</evidence>
<evidence type="ECO:0000313" key="1">
    <source>
        <dbReference type="EMBL" id="MDT3427549.1"/>
    </source>
</evidence>
<dbReference type="EMBL" id="JAUSUY010000013">
    <property type="protein sequence ID" value="MDT3427549.1"/>
    <property type="molecule type" value="Genomic_DNA"/>
</dbReference>
<dbReference type="Proteomes" id="UP001248709">
    <property type="component" value="Unassembled WGS sequence"/>
</dbReference>
<reference evidence="1 2" key="1">
    <citation type="submission" date="2023-07" db="EMBL/GenBank/DDBJ databases">
        <title>Genomic Encyclopedia of Type Strains, Phase IV (KMG-IV): sequencing the most valuable type-strain genomes for metagenomic binning, comparative biology and taxonomic classification.</title>
        <authorList>
            <person name="Goeker M."/>
        </authorList>
    </citation>
    <scope>NUCLEOTIDE SEQUENCE [LARGE SCALE GENOMIC DNA]</scope>
    <source>
        <strain evidence="1 2">T98</strain>
    </source>
</reference>
<keyword evidence="2" id="KW-1185">Reference proteome</keyword>
<proteinExistence type="predicted"/>
<accession>A0ABU3H9R1</accession>
<sequence length="33" mass="3731">MEASFPFDCRFDSAVDASMRSDCGWLLLNLSVF</sequence>
<name>A0ABU3H9R1_9BACL</name>
<comment type="caution">
    <text evidence="1">The sequence shown here is derived from an EMBL/GenBank/DDBJ whole genome shotgun (WGS) entry which is preliminary data.</text>
</comment>
<protein>
    <submittedName>
        <fullName evidence="1">Uncharacterized protein</fullName>
    </submittedName>
</protein>